<reference evidence="4 5" key="1">
    <citation type="submission" date="2019-07" db="EMBL/GenBank/DDBJ databases">
        <authorList>
            <person name="Zhou L.-Y."/>
        </authorList>
    </citation>
    <scope>NUCLEOTIDE SEQUENCE [LARGE SCALE GENOMIC DNA]</scope>
    <source>
        <strain evidence="4 5">YIM 101269</strain>
    </source>
</reference>
<dbReference type="Gene3D" id="3.30.1330.10">
    <property type="entry name" value="PurM-like, N-terminal domain"/>
    <property type="match status" value="1"/>
</dbReference>
<feature type="binding site" evidence="1">
    <location>
        <position position="261"/>
    </location>
    <ligand>
        <name>substrate</name>
    </ligand>
</feature>
<dbReference type="GO" id="GO:0009228">
    <property type="term" value="P:thiamine biosynthetic process"/>
    <property type="evidence" value="ECO:0007669"/>
    <property type="project" value="UniProtKB-KW"/>
</dbReference>
<dbReference type="PIRSF" id="PIRSF005303">
    <property type="entry name" value="Thiam_monoph_kin"/>
    <property type="match status" value="1"/>
</dbReference>
<dbReference type="Proteomes" id="UP000317638">
    <property type="component" value="Unassembled WGS sequence"/>
</dbReference>
<dbReference type="OrthoDB" id="9802811at2"/>
<comment type="miscellaneous">
    <text evidence="1">Reaction mechanism of ThiL seems to utilize a direct, inline transfer of the gamma-phosphate of ATP to TMP rather than a phosphorylated enzyme intermediate.</text>
</comment>
<sequence length="308" mass="31450">MDVGEFELISDVTADLPAGDDVLLGVGDDAAVLRPAGDVVVTTDMLVDGIHFRQNWSPAFQIGRKAVAVNVSDVESMGAVPSAIVMALGLPAEAELDWVRELSAGVRDEAARAGVSLVGGDTARSGAVVITVTALGNLDGRAPVTRSGAREGDLVAVAGRLGWAGAGLTVLQRGFGSPKELVAEQQCPSVPYGQGRVASEAGATSMVDISDGLLADLGHVCAASGVGMDLATSNFELPEAIQRVSAATGVSPWNFILAGGEDHALAATFPAGTELPAGWRRVGVVTGSGEVTVDGERWEGPRGWTHFG</sequence>
<feature type="domain" description="PurM-like C-terminal" evidence="3">
    <location>
        <begin position="150"/>
        <end position="248"/>
    </location>
</feature>
<feature type="binding site" evidence="1">
    <location>
        <position position="42"/>
    </location>
    <ligand>
        <name>Mg(2+)</name>
        <dbReference type="ChEBI" id="CHEBI:18420"/>
        <label>4</label>
    </ligand>
</feature>
<feature type="binding site" evidence="1">
    <location>
        <position position="146"/>
    </location>
    <ligand>
        <name>ATP</name>
        <dbReference type="ChEBI" id="CHEBI:30616"/>
    </ligand>
</feature>
<dbReference type="GO" id="GO:0009030">
    <property type="term" value="F:thiamine-phosphate kinase activity"/>
    <property type="evidence" value="ECO:0007669"/>
    <property type="project" value="UniProtKB-UniRule"/>
</dbReference>
<protein>
    <recommendedName>
        <fullName evidence="1">Thiamine-monophosphate kinase</fullName>
        <shortName evidence="1">TMP kinase</shortName>
        <shortName evidence="1">Thiamine-phosphate kinase</shortName>
        <ecNumber evidence="1">2.7.4.16</ecNumber>
    </recommendedName>
</protein>
<dbReference type="InterPro" id="IPR006283">
    <property type="entry name" value="ThiL-like"/>
</dbReference>
<dbReference type="GO" id="GO:0000287">
    <property type="term" value="F:magnesium ion binding"/>
    <property type="evidence" value="ECO:0007669"/>
    <property type="project" value="UniProtKB-UniRule"/>
</dbReference>
<feature type="binding site" evidence="1">
    <location>
        <position position="51"/>
    </location>
    <ligand>
        <name>substrate</name>
    </ligand>
</feature>
<feature type="binding site" evidence="1">
    <location>
        <position position="29"/>
    </location>
    <ligand>
        <name>Mg(2+)</name>
        <dbReference type="ChEBI" id="CHEBI:18420"/>
        <label>4</label>
    </ligand>
</feature>
<dbReference type="EC" id="2.7.4.16" evidence="1"/>
<dbReference type="SUPFAM" id="SSF56042">
    <property type="entry name" value="PurM C-terminal domain-like"/>
    <property type="match status" value="1"/>
</dbReference>
<feature type="binding site" evidence="1">
    <location>
        <position position="44"/>
    </location>
    <ligand>
        <name>Mg(2+)</name>
        <dbReference type="ChEBI" id="CHEBI:18420"/>
        <label>1</label>
    </ligand>
</feature>
<accession>A0A553JVX9</accession>
<feature type="binding site" evidence="1">
    <location>
        <position position="210"/>
    </location>
    <ligand>
        <name>ATP</name>
        <dbReference type="ChEBI" id="CHEBI:30616"/>
    </ligand>
</feature>
<keyword evidence="1" id="KW-0479">Metal-binding</keyword>
<dbReference type="AlphaFoldDB" id="A0A553JVX9"/>
<dbReference type="RefSeq" id="WP_143939425.1">
    <property type="nucleotide sequence ID" value="NZ_VKKG01000008.1"/>
</dbReference>
<dbReference type="HAMAP" id="MF_02128">
    <property type="entry name" value="TMP_kinase"/>
    <property type="match status" value="1"/>
</dbReference>
<comment type="caution">
    <text evidence="1">Lacks conserved residue(s) required for the propagation of feature annotation.</text>
</comment>
<dbReference type="GO" id="GO:0009229">
    <property type="term" value="P:thiamine diphosphate biosynthetic process"/>
    <property type="evidence" value="ECO:0007669"/>
    <property type="project" value="UniProtKB-UniRule"/>
</dbReference>
<dbReference type="GO" id="GO:0005524">
    <property type="term" value="F:ATP binding"/>
    <property type="evidence" value="ECO:0007669"/>
    <property type="project" value="UniProtKB-UniRule"/>
</dbReference>
<dbReference type="NCBIfam" id="TIGR01379">
    <property type="entry name" value="thiL"/>
    <property type="match status" value="1"/>
</dbReference>
<feature type="binding site" evidence="1">
    <location>
        <position position="211"/>
    </location>
    <ligand>
        <name>Mg(2+)</name>
        <dbReference type="ChEBI" id="CHEBI:18420"/>
        <label>5</label>
    </ligand>
</feature>
<dbReference type="PANTHER" id="PTHR30270">
    <property type="entry name" value="THIAMINE-MONOPHOSPHATE KINASE"/>
    <property type="match status" value="1"/>
</dbReference>
<proteinExistence type="inferred from homology"/>
<organism evidence="4 5">
    <name type="scientific">Tessaracoccus rhinocerotis</name>
    <dbReference type="NCBI Taxonomy" id="1689449"/>
    <lineage>
        <taxon>Bacteria</taxon>
        <taxon>Bacillati</taxon>
        <taxon>Actinomycetota</taxon>
        <taxon>Actinomycetes</taxon>
        <taxon>Propionibacteriales</taxon>
        <taxon>Propionibacteriaceae</taxon>
        <taxon>Tessaracoccus</taxon>
    </lineage>
</organism>
<dbReference type="UniPathway" id="UPA00060">
    <property type="reaction ID" value="UER00142"/>
</dbReference>
<dbReference type="EMBL" id="VKKG01000008">
    <property type="protein sequence ID" value="TRY16608.1"/>
    <property type="molecule type" value="Genomic_DNA"/>
</dbReference>
<keyword evidence="1" id="KW-0460">Magnesium</keyword>
<dbReference type="CDD" id="cd02194">
    <property type="entry name" value="ThiL"/>
    <property type="match status" value="1"/>
</dbReference>
<keyword evidence="1" id="KW-0067">ATP-binding</keyword>
<evidence type="ECO:0000313" key="5">
    <source>
        <dbReference type="Proteomes" id="UP000317638"/>
    </source>
</evidence>
<dbReference type="PANTHER" id="PTHR30270:SF0">
    <property type="entry name" value="THIAMINE-MONOPHOSPHATE KINASE"/>
    <property type="match status" value="1"/>
</dbReference>
<dbReference type="InterPro" id="IPR010918">
    <property type="entry name" value="PurM-like_C_dom"/>
</dbReference>
<comment type="function">
    <text evidence="1">Catalyzes the ATP-dependent phosphorylation of thiamine-monophosphate (TMP) to form thiamine-pyrophosphate (TPP), the active form of vitamin B1.</text>
</comment>
<dbReference type="InterPro" id="IPR016188">
    <property type="entry name" value="PurM-like_N"/>
</dbReference>
<feature type="binding site" evidence="1">
    <location>
        <position position="208"/>
    </location>
    <ligand>
        <name>Mg(2+)</name>
        <dbReference type="ChEBI" id="CHEBI:18420"/>
        <label>3</label>
    </ligand>
</feature>
<feature type="binding site" evidence="1">
    <location>
        <position position="29"/>
    </location>
    <ligand>
        <name>Mg(2+)</name>
        <dbReference type="ChEBI" id="CHEBI:18420"/>
        <label>3</label>
    </ligand>
</feature>
<evidence type="ECO:0000256" key="1">
    <source>
        <dbReference type="HAMAP-Rule" id="MF_02128"/>
    </source>
</evidence>
<keyword evidence="1 4" id="KW-0418">Kinase</keyword>
<comment type="pathway">
    <text evidence="1">Cofactor biosynthesis; thiamine diphosphate biosynthesis; thiamine diphosphate from thiamine phosphate: step 1/1.</text>
</comment>
<evidence type="ECO:0000259" key="3">
    <source>
        <dbReference type="Pfam" id="PF02769"/>
    </source>
</evidence>
<feature type="binding site" evidence="1">
    <location>
        <position position="43"/>
    </location>
    <ligand>
        <name>Mg(2+)</name>
        <dbReference type="ChEBI" id="CHEBI:18420"/>
        <label>1</label>
    </ligand>
</feature>
<feature type="binding site" evidence="1">
    <location>
        <begin position="120"/>
        <end position="121"/>
    </location>
    <ligand>
        <name>ATP</name>
        <dbReference type="ChEBI" id="CHEBI:30616"/>
    </ligand>
</feature>
<comment type="caution">
    <text evidence="4">The sequence shown here is derived from an EMBL/GenBank/DDBJ whole genome shotgun (WGS) entry which is preliminary data.</text>
</comment>
<gene>
    <name evidence="1" type="primary">thiL</name>
    <name evidence="4" type="ORF">FOJ82_15585</name>
</gene>
<feature type="domain" description="PurM-like N-terminal" evidence="2">
    <location>
        <begin position="27"/>
        <end position="136"/>
    </location>
</feature>
<evidence type="ECO:0000259" key="2">
    <source>
        <dbReference type="Pfam" id="PF00586"/>
    </source>
</evidence>
<evidence type="ECO:0000313" key="4">
    <source>
        <dbReference type="EMBL" id="TRY16608.1"/>
    </source>
</evidence>
<dbReference type="InterPro" id="IPR036676">
    <property type="entry name" value="PurM-like_C_sf"/>
</dbReference>
<keyword evidence="5" id="KW-1185">Reference proteome</keyword>
<dbReference type="SUPFAM" id="SSF55326">
    <property type="entry name" value="PurM N-terminal domain-like"/>
    <property type="match status" value="1"/>
</dbReference>
<feature type="binding site" evidence="1">
    <location>
        <position position="121"/>
    </location>
    <ligand>
        <name>Mg(2+)</name>
        <dbReference type="ChEBI" id="CHEBI:18420"/>
        <label>1</label>
    </ligand>
</feature>
<comment type="catalytic activity">
    <reaction evidence="1">
        <text>thiamine phosphate + ATP = thiamine diphosphate + ADP</text>
        <dbReference type="Rhea" id="RHEA:15913"/>
        <dbReference type="ChEBI" id="CHEBI:30616"/>
        <dbReference type="ChEBI" id="CHEBI:37575"/>
        <dbReference type="ChEBI" id="CHEBI:58937"/>
        <dbReference type="ChEBI" id="CHEBI:456216"/>
        <dbReference type="EC" id="2.7.4.16"/>
    </reaction>
</comment>
<dbReference type="NCBIfam" id="NF004351">
    <property type="entry name" value="PRK05731.1-4"/>
    <property type="match status" value="1"/>
</dbReference>
<feature type="binding site" evidence="1">
    <location>
        <position position="44"/>
    </location>
    <ligand>
        <name>Mg(2+)</name>
        <dbReference type="ChEBI" id="CHEBI:18420"/>
        <label>2</label>
    </ligand>
</feature>
<keyword evidence="1" id="KW-0547">Nucleotide-binding</keyword>
<comment type="similarity">
    <text evidence="1">Belongs to the thiamine-monophosphate kinase family.</text>
</comment>
<feature type="binding site" evidence="1">
    <location>
        <position position="73"/>
    </location>
    <ligand>
        <name>Mg(2+)</name>
        <dbReference type="ChEBI" id="CHEBI:18420"/>
        <label>3</label>
    </ligand>
</feature>
<dbReference type="Pfam" id="PF02769">
    <property type="entry name" value="AIRS_C"/>
    <property type="match status" value="1"/>
</dbReference>
<feature type="binding site" evidence="1">
    <location>
        <position position="73"/>
    </location>
    <ligand>
        <name>Mg(2+)</name>
        <dbReference type="ChEBI" id="CHEBI:18420"/>
        <label>4</label>
    </ligand>
</feature>
<keyword evidence="1" id="KW-0784">Thiamine biosynthesis</keyword>
<name>A0A553JVX9_9ACTN</name>
<keyword evidence="1 4" id="KW-0808">Transferase</keyword>
<feature type="binding site" evidence="1">
    <location>
        <position position="73"/>
    </location>
    <ligand>
        <name>Mg(2+)</name>
        <dbReference type="ChEBI" id="CHEBI:18420"/>
        <label>2</label>
    </ligand>
</feature>
<dbReference type="InterPro" id="IPR036921">
    <property type="entry name" value="PurM-like_N_sf"/>
</dbReference>
<dbReference type="Pfam" id="PF00586">
    <property type="entry name" value="AIRS"/>
    <property type="match status" value="1"/>
</dbReference>
<dbReference type="Gene3D" id="3.90.650.10">
    <property type="entry name" value="PurM-like C-terminal domain"/>
    <property type="match status" value="1"/>
</dbReference>
<feature type="binding site" evidence="1">
    <location>
        <position position="304"/>
    </location>
    <ligand>
        <name>substrate</name>
    </ligand>
</feature>